<organism evidence="1 2">
    <name type="scientific">Bacteroides acidifaciens</name>
    <dbReference type="NCBI Taxonomy" id="85831"/>
    <lineage>
        <taxon>Bacteria</taxon>
        <taxon>Pseudomonadati</taxon>
        <taxon>Bacteroidota</taxon>
        <taxon>Bacteroidia</taxon>
        <taxon>Bacteroidales</taxon>
        <taxon>Bacteroidaceae</taxon>
        <taxon>Bacteroides</taxon>
    </lineage>
</organism>
<name>A0A7J0A7Z1_9BACE</name>
<dbReference type="EMBL" id="BLLS01000211">
    <property type="protein sequence ID" value="GFH88438.1"/>
    <property type="molecule type" value="Genomic_DNA"/>
</dbReference>
<proteinExistence type="predicted"/>
<evidence type="ECO:0000313" key="1">
    <source>
        <dbReference type="EMBL" id="GFH88438.1"/>
    </source>
</evidence>
<comment type="caution">
    <text evidence="1">The sequence shown here is derived from an EMBL/GenBank/DDBJ whole genome shotgun (WGS) entry which is preliminary data.</text>
</comment>
<sequence length="94" mass="10438">MINSLLYNNFRHGSRGLHGLRGLHGFHGCLELGICKTTTLIRVIYAALTLRSQLSTFLTFPQRKPPTPAAMIIQIGEKPNNQINSAETTGIHRL</sequence>
<reference evidence="1 2" key="1">
    <citation type="journal article" date="2020" name="Microbiome">
        <title>Single-cell genomics of uncultured bacteria reveals dietary fiber responders in the mouse gut microbiota.</title>
        <authorList>
            <person name="Chijiiwa R."/>
            <person name="Hosokawa M."/>
            <person name="Kogawa M."/>
            <person name="Nishikawa Y."/>
            <person name="Ide K."/>
            <person name="Sakanashi C."/>
            <person name="Takahashi K."/>
            <person name="Takeyama H."/>
        </authorList>
    </citation>
    <scope>NUCLEOTIDE SEQUENCE [LARGE SCALE GENOMIC DNA]</scope>
    <source>
        <strain evidence="1">IMSAGC_001</strain>
    </source>
</reference>
<dbReference type="AlphaFoldDB" id="A0A7J0A7Z1"/>
<accession>A0A7J0A7Z1</accession>
<dbReference type="Proteomes" id="UP000491181">
    <property type="component" value="Unassembled WGS sequence"/>
</dbReference>
<protein>
    <submittedName>
        <fullName evidence="1">Uncharacterized protein</fullName>
    </submittedName>
</protein>
<gene>
    <name evidence="1" type="ORF">IMSAGC001_03881</name>
</gene>
<evidence type="ECO:0000313" key="2">
    <source>
        <dbReference type="Proteomes" id="UP000491181"/>
    </source>
</evidence>